<evidence type="ECO:0000313" key="2">
    <source>
        <dbReference type="EMBL" id="GAA4073558.1"/>
    </source>
</evidence>
<proteinExistence type="predicted"/>
<protein>
    <recommendedName>
        <fullName evidence="4">Phage protein</fullName>
    </recommendedName>
</protein>
<keyword evidence="1" id="KW-1133">Transmembrane helix</keyword>
<dbReference type="EMBL" id="BAABDL010000101">
    <property type="protein sequence ID" value="GAA4073558.1"/>
    <property type="molecule type" value="Genomic_DNA"/>
</dbReference>
<gene>
    <name evidence="2" type="ORF">GCM10022410_18570</name>
</gene>
<sequence length="64" mass="7495">MSKKTNKHRLVLYCMNACVCLVYLVGIFIFHLKVDRFDNIGYTFSMIAIVIILIRIPDEENDEN</sequence>
<accession>A0ABP7VSK1</accession>
<keyword evidence="1" id="KW-0812">Transmembrane</keyword>
<reference evidence="3" key="1">
    <citation type="journal article" date="2019" name="Int. J. Syst. Evol. Microbiol.">
        <title>The Global Catalogue of Microorganisms (GCM) 10K type strain sequencing project: providing services to taxonomists for standard genome sequencing and annotation.</title>
        <authorList>
            <consortium name="The Broad Institute Genomics Platform"/>
            <consortium name="The Broad Institute Genome Sequencing Center for Infectious Disease"/>
            <person name="Wu L."/>
            <person name="Ma J."/>
        </authorList>
    </citation>
    <scope>NUCLEOTIDE SEQUENCE [LARGE SCALE GENOMIC DNA]</scope>
    <source>
        <strain evidence="3">JCM 17250</strain>
    </source>
</reference>
<dbReference type="Proteomes" id="UP001501734">
    <property type="component" value="Unassembled WGS sequence"/>
</dbReference>
<keyword evidence="3" id="KW-1185">Reference proteome</keyword>
<evidence type="ECO:0000256" key="1">
    <source>
        <dbReference type="SAM" id="Phobius"/>
    </source>
</evidence>
<evidence type="ECO:0008006" key="4">
    <source>
        <dbReference type="Google" id="ProtNLM"/>
    </source>
</evidence>
<feature type="transmembrane region" description="Helical" evidence="1">
    <location>
        <begin position="40"/>
        <end position="56"/>
    </location>
</feature>
<organism evidence="2 3">
    <name type="scientific">Amphibacillus indicireducens</name>
    <dbReference type="NCBI Taxonomy" id="1076330"/>
    <lineage>
        <taxon>Bacteria</taxon>
        <taxon>Bacillati</taxon>
        <taxon>Bacillota</taxon>
        <taxon>Bacilli</taxon>
        <taxon>Bacillales</taxon>
        <taxon>Bacillaceae</taxon>
        <taxon>Amphibacillus</taxon>
    </lineage>
</organism>
<keyword evidence="1" id="KW-0472">Membrane</keyword>
<comment type="caution">
    <text evidence="2">The sequence shown here is derived from an EMBL/GenBank/DDBJ whole genome shotgun (WGS) entry which is preliminary data.</text>
</comment>
<feature type="transmembrane region" description="Helical" evidence="1">
    <location>
        <begin position="12"/>
        <end position="34"/>
    </location>
</feature>
<evidence type="ECO:0000313" key="3">
    <source>
        <dbReference type="Proteomes" id="UP001501734"/>
    </source>
</evidence>
<name>A0ABP7VSK1_9BACI</name>